<accession>A0A7G9S6S7</accession>
<dbReference type="PROSITE" id="PS50949">
    <property type="entry name" value="HTH_GNTR"/>
    <property type="match status" value="1"/>
</dbReference>
<keyword evidence="6" id="KW-1185">Reference proteome</keyword>
<proteinExistence type="predicted"/>
<dbReference type="InterPro" id="IPR011711">
    <property type="entry name" value="GntR_C"/>
</dbReference>
<dbReference type="GO" id="GO:0003677">
    <property type="term" value="F:DNA binding"/>
    <property type="evidence" value="ECO:0007669"/>
    <property type="project" value="UniProtKB-KW"/>
</dbReference>
<dbReference type="SUPFAM" id="SSF46785">
    <property type="entry name" value="Winged helix' DNA-binding domain"/>
    <property type="match status" value="1"/>
</dbReference>
<evidence type="ECO:0000256" key="1">
    <source>
        <dbReference type="ARBA" id="ARBA00023015"/>
    </source>
</evidence>
<dbReference type="InterPro" id="IPR036390">
    <property type="entry name" value="WH_DNA-bd_sf"/>
</dbReference>
<evidence type="ECO:0000313" key="6">
    <source>
        <dbReference type="Proteomes" id="UP000515934"/>
    </source>
</evidence>
<dbReference type="Pfam" id="PF00392">
    <property type="entry name" value="GntR"/>
    <property type="match status" value="1"/>
</dbReference>
<dbReference type="Pfam" id="PF07729">
    <property type="entry name" value="FCD"/>
    <property type="match status" value="1"/>
</dbReference>
<evidence type="ECO:0000256" key="2">
    <source>
        <dbReference type="ARBA" id="ARBA00023125"/>
    </source>
</evidence>
<evidence type="ECO:0000256" key="3">
    <source>
        <dbReference type="ARBA" id="ARBA00023163"/>
    </source>
</evidence>
<organism evidence="5 6">
    <name type="scientific">Leucobacter denitrificans</name>
    <dbReference type="NCBI Taxonomy" id="683042"/>
    <lineage>
        <taxon>Bacteria</taxon>
        <taxon>Bacillati</taxon>
        <taxon>Actinomycetota</taxon>
        <taxon>Actinomycetes</taxon>
        <taxon>Micrococcales</taxon>
        <taxon>Microbacteriaceae</taxon>
        <taxon>Leucobacter</taxon>
    </lineage>
</organism>
<dbReference type="KEGG" id="ldn:H9L06_04355"/>
<dbReference type="InterPro" id="IPR008920">
    <property type="entry name" value="TF_FadR/GntR_C"/>
</dbReference>
<keyword evidence="1" id="KW-0805">Transcription regulation</keyword>
<dbReference type="PRINTS" id="PR00035">
    <property type="entry name" value="HTHGNTR"/>
</dbReference>
<feature type="domain" description="HTH gntR-type" evidence="4">
    <location>
        <begin position="23"/>
        <end position="93"/>
    </location>
</feature>
<dbReference type="Proteomes" id="UP000515934">
    <property type="component" value="Chromosome"/>
</dbReference>
<dbReference type="InterPro" id="IPR000524">
    <property type="entry name" value="Tscrpt_reg_HTH_GntR"/>
</dbReference>
<dbReference type="RefSeq" id="WP_187556016.1">
    <property type="nucleotide sequence ID" value="NZ_CP060716.1"/>
</dbReference>
<name>A0A7G9S6S7_9MICO</name>
<dbReference type="PANTHER" id="PTHR43537">
    <property type="entry name" value="TRANSCRIPTIONAL REGULATOR, GNTR FAMILY"/>
    <property type="match status" value="1"/>
</dbReference>
<reference evidence="5 6" key="1">
    <citation type="submission" date="2020-08" db="EMBL/GenBank/DDBJ databases">
        <title>Genome sequence of Leucobacter denitrificans KACC 14055T.</title>
        <authorList>
            <person name="Hyun D.-W."/>
            <person name="Bae J.-W."/>
        </authorList>
    </citation>
    <scope>NUCLEOTIDE SEQUENCE [LARGE SCALE GENOMIC DNA]</scope>
    <source>
        <strain evidence="5 6">KACC 14055</strain>
    </source>
</reference>
<dbReference type="SMART" id="SM00345">
    <property type="entry name" value="HTH_GNTR"/>
    <property type="match status" value="1"/>
</dbReference>
<dbReference type="GO" id="GO:0003700">
    <property type="term" value="F:DNA-binding transcription factor activity"/>
    <property type="evidence" value="ECO:0007669"/>
    <property type="project" value="InterPro"/>
</dbReference>
<dbReference type="PANTHER" id="PTHR43537:SF44">
    <property type="entry name" value="GNTR FAMILY REGULATORY PROTEIN"/>
    <property type="match status" value="1"/>
</dbReference>
<evidence type="ECO:0000259" key="4">
    <source>
        <dbReference type="PROSITE" id="PS50949"/>
    </source>
</evidence>
<protein>
    <submittedName>
        <fullName evidence="5">FadR family transcriptional regulator</fullName>
    </submittedName>
</protein>
<dbReference type="AlphaFoldDB" id="A0A7G9S6S7"/>
<dbReference type="EMBL" id="CP060716">
    <property type="protein sequence ID" value="QNN63552.1"/>
    <property type="molecule type" value="Genomic_DNA"/>
</dbReference>
<keyword evidence="3" id="KW-0804">Transcription</keyword>
<dbReference type="SUPFAM" id="SSF48008">
    <property type="entry name" value="GntR ligand-binding domain-like"/>
    <property type="match status" value="1"/>
</dbReference>
<sequence>MKKSELQPAAGLLSPANPFKSHRFYESTLNDAALNSLIDLLIDMQPGQQLPSERELTQILNVSRNTLRDRIGRLESMGALSRKERQGTFYTGVQAEQTSDVLILSLMFQQMTLESLISVRHALERQAAIEACVNSTPESLAELDASIEAMKNTEDGKELLEADASFHRALFAASDSPALLFFSRMLHSVLKGTLKHLTLEQDFETMRRVHTAVLDALKTRDPQAVTEAIDTHFDWLRELRSIERAAQEV</sequence>
<evidence type="ECO:0000313" key="5">
    <source>
        <dbReference type="EMBL" id="QNN63552.1"/>
    </source>
</evidence>
<dbReference type="SMART" id="SM00895">
    <property type="entry name" value="FCD"/>
    <property type="match status" value="1"/>
</dbReference>
<dbReference type="Gene3D" id="1.10.10.10">
    <property type="entry name" value="Winged helix-like DNA-binding domain superfamily/Winged helix DNA-binding domain"/>
    <property type="match status" value="1"/>
</dbReference>
<dbReference type="Gene3D" id="1.20.120.530">
    <property type="entry name" value="GntR ligand-binding domain-like"/>
    <property type="match status" value="1"/>
</dbReference>
<dbReference type="InterPro" id="IPR036388">
    <property type="entry name" value="WH-like_DNA-bd_sf"/>
</dbReference>
<dbReference type="CDD" id="cd07377">
    <property type="entry name" value="WHTH_GntR"/>
    <property type="match status" value="1"/>
</dbReference>
<gene>
    <name evidence="5" type="ORF">H9L06_04355</name>
</gene>
<keyword evidence="2" id="KW-0238">DNA-binding</keyword>